<reference evidence="2" key="1">
    <citation type="submission" date="2020-07" db="EMBL/GenBank/DDBJ databases">
        <title>Huge and variable diversity of episymbiotic CPR bacteria and DPANN archaea in groundwater ecosystems.</title>
        <authorList>
            <person name="He C.Y."/>
            <person name="Keren R."/>
            <person name="Whittaker M."/>
            <person name="Farag I.F."/>
            <person name="Doudna J."/>
            <person name="Cate J.H.D."/>
            <person name="Banfield J.F."/>
        </authorList>
    </citation>
    <scope>NUCLEOTIDE SEQUENCE</scope>
    <source>
        <strain evidence="2">NC_groundwater_1482_Ag_S-0.65um_47_24</strain>
    </source>
</reference>
<dbReference type="InterPro" id="IPR036390">
    <property type="entry name" value="WH_DNA-bd_sf"/>
</dbReference>
<dbReference type="InterPro" id="IPR043519">
    <property type="entry name" value="NT_sf"/>
</dbReference>
<dbReference type="SMART" id="SM00418">
    <property type="entry name" value="HTH_ARSR"/>
    <property type="match status" value="1"/>
</dbReference>
<dbReference type="SUPFAM" id="SSF81301">
    <property type="entry name" value="Nucleotidyltransferase"/>
    <property type="match status" value="1"/>
</dbReference>
<dbReference type="Pfam" id="PF18765">
    <property type="entry name" value="Polbeta"/>
    <property type="match status" value="1"/>
</dbReference>
<dbReference type="Gene3D" id="3.30.460.10">
    <property type="entry name" value="Beta Polymerase, domain 2"/>
    <property type="match status" value="1"/>
</dbReference>
<dbReference type="Gene3D" id="1.10.10.10">
    <property type="entry name" value="Winged helix-like DNA-binding domain superfamily/Winged helix DNA-binding domain"/>
    <property type="match status" value="1"/>
</dbReference>
<feature type="domain" description="HTH arsR-type" evidence="1">
    <location>
        <begin position="1"/>
        <end position="89"/>
    </location>
</feature>
<dbReference type="InterPro" id="IPR011991">
    <property type="entry name" value="ArsR-like_HTH"/>
</dbReference>
<protein>
    <submittedName>
        <fullName evidence="2">Nucleotidyltransferase domain-containing protein</fullName>
    </submittedName>
</protein>
<comment type="caution">
    <text evidence="2">The sequence shown here is derived from an EMBL/GenBank/DDBJ whole genome shotgun (WGS) entry which is preliminary data.</text>
</comment>
<dbReference type="InterPro" id="IPR001845">
    <property type="entry name" value="HTH_ArsR_DNA-bd_dom"/>
</dbReference>
<evidence type="ECO:0000259" key="1">
    <source>
        <dbReference type="PROSITE" id="PS50987"/>
    </source>
</evidence>
<evidence type="ECO:0000313" key="3">
    <source>
        <dbReference type="Proteomes" id="UP000772181"/>
    </source>
</evidence>
<dbReference type="AlphaFoldDB" id="A0A933GL41"/>
<evidence type="ECO:0000313" key="2">
    <source>
        <dbReference type="EMBL" id="MBI4595343.1"/>
    </source>
</evidence>
<dbReference type="GO" id="GO:0003700">
    <property type="term" value="F:DNA-binding transcription factor activity"/>
    <property type="evidence" value="ECO:0007669"/>
    <property type="project" value="InterPro"/>
</dbReference>
<dbReference type="PROSITE" id="PS50987">
    <property type="entry name" value="HTH_ARSR_2"/>
    <property type="match status" value="1"/>
</dbReference>
<organism evidence="2 3">
    <name type="scientific">Tectimicrobiota bacterium</name>
    <dbReference type="NCBI Taxonomy" id="2528274"/>
    <lineage>
        <taxon>Bacteria</taxon>
        <taxon>Pseudomonadati</taxon>
        <taxon>Nitrospinota/Tectimicrobiota group</taxon>
        <taxon>Candidatus Tectimicrobiota</taxon>
    </lineage>
</organism>
<dbReference type="CDD" id="cd00090">
    <property type="entry name" value="HTH_ARSR"/>
    <property type="match status" value="1"/>
</dbReference>
<proteinExistence type="predicted"/>
<dbReference type="EMBL" id="JACQWF010000138">
    <property type="protein sequence ID" value="MBI4595343.1"/>
    <property type="molecule type" value="Genomic_DNA"/>
</dbReference>
<sequence length="194" mass="22213">MLERLFSSKARVELLSALFLHPNREFYLREIARMTGEDYKGISLELKNLESIGLLTSRKAGNLKYFRLNKDFLIFEELKSIFFKTRGAAKLLKEVLLSAENIDYAFIYGSYASGKENEKSDVDLMVTGEIPLEVLLKLLKEPEKALSREINPSLYGLSEIERRLAERDPFITQVMNGPKIMLIGDESELRRTAA</sequence>
<accession>A0A933GL41</accession>
<dbReference type="InterPro" id="IPR041633">
    <property type="entry name" value="Polbeta"/>
</dbReference>
<dbReference type="SUPFAM" id="SSF46785">
    <property type="entry name" value="Winged helix' DNA-binding domain"/>
    <property type="match status" value="1"/>
</dbReference>
<name>A0A933GL41_UNCTE</name>
<gene>
    <name evidence="2" type="ORF">HY730_03085</name>
</gene>
<dbReference type="InterPro" id="IPR036388">
    <property type="entry name" value="WH-like_DNA-bd_sf"/>
</dbReference>
<dbReference type="Proteomes" id="UP000772181">
    <property type="component" value="Unassembled WGS sequence"/>
</dbReference>
<dbReference type="CDD" id="cd05403">
    <property type="entry name" value="NT_KNTase_like"/>
    <property type="match status" value="1"/>
</dbReference>